<evidence type="ECO:0000313" key="3">
    <source>
        <dbReference type="Proteomes" id="UP000826656"/>
    </source>
</evidence>
<protein>
    <recommendedName>
        <fullName evidence="4">CCHC-type domain-containing protein</fullName>
    </recommendedName>
</protein>
<sequence>MKLFIAYSKIANLCKLEFNGDLGFEVSKGEENILTGIPCPHAIKALRYKNIEPRDEISWWYTKEAYLKTYGAKLLPMRGEQFWQVLPKHAMDPPNLVKIVGRPKFKRDREKNAAIKRAGEWSHSRKRTKMTCSKCGSQAHNARSCKASEEGSISSLKRKRGRTEEVEQDEEVFDVNSSAPQLTQEGIEKLTRLKMRQNQQTRSANRVITFRGDHRGVSEPTDLPYSPTKVTWKGK</sequence>
<proteinExistence type="predicted"/>
<evidence type="ECO:0000256" key="1">
    <source>
        <dbReference type="SAM" id="MobiDB-lite"/>
    </source>
</evidence>
<evidence type="ECO:0008006" key="4">
    <source>
        <dbReference type="Google" id="ProtNLM"/>
    </source>
</evidence>
<reference evidence="2 3" key="1">
    <citation type="journal article" date="2021" name="bioRxiv">
        <title>Chromosome-scale and haplotype-resolved genome assembly of a tetraploid potato cultivar.</title>
        <authorList>
            <person name="Sun H."/>
            <person name="Jiao W.-B."/>
            <person name="Krause K."/>
            <person name="Campoy J.A."/>
            <person name="Goel M."/>
            <person name="Folz-Donahue K."/>
            <person name="Kukat C."/>
            <person name="Huettel B."/>
            <person name="Schneeberger K."/>
        </authorList>
    </citation>
    <scope>NUCLEOTIDE SEQUENCE [LARGE SCALE GENOMIC DNA]</scope>
    <source>
        <strain evidence="2">SolTubOtavaFocal</strain>
        <tissue evidence="2">Leaves</tissue>
    </source>
</reference>
<organism evidence="2 3">
    <name type="scientific">Solanum tuberosum</name>
    <name type="common">Potato</name>
    <dbReference type="NCBI Taxonomy" id="4113"/>
    <lineage>
        <taxon>Eukaryota</taxon>
        <taxon>Viridiplantae</taxon>
        <taxon>Streptophyta</taxon>
        <taxon>Embryophyta</taxon>
        <taxon>Tracheophyta</taxon>
        <taxon>Spermatophyta</taxon>
        <taxon>Magnoliopsida</taxon>
        <taxon>eudicotyledons</taxon>
        <taxon>Gunneridae</taxon>
        <taxon>Pentapetalae</taxon>
        <taxon>asterids</taxon>
        <taxon>lamiids</taxon>
        <taxon>Solanales</taxon>
        <taxon>Solanaceae</taxon>
        <taxon>Solanoideae</taxon>
        <taxon>Solaneae</taxon>
        <taxon>Solanum</taxon>
    </lineage>
</organism>
<accession>A0ABQ7U1A0</accession>
<feature type="compositionally biased region" description="Polar residues" evidence="1">
    <location>
        <begin position="196"/>
        <end position="206"/>
    </location>
</feature>
<dbReference type="Proteomes" id="UP000826656">
    <property type="component" value="Unassembled WGS sequence"/>
</dbReference>
<name>A0ABQ7U1A0_SOLTU</name>
<feature type="region of interest" description="Disordered" evidence="1">
    <location>
        <begin position="196"/>
        <end position="235"/>
    </location>
</feature>
<dbReference type="EMBL" id="JAIVGD010000026">
    <property type="protein sequence ID" value="KAH0740550.1"/>
    <property type="molecule type" value="Genomic_DNA"/>
</dbReference>
<gene>
    <name evidence="2" type="ORF">KY290_033593</name>
</gene>
<comment type="caution">
    <text evidence="2">The sequence shown here is derived from an EMBL/GenBank/DDBJ whole genome shotgun (WGS) entry which is preliminary data.</text>
</comment>
<keyword evidence="3" id="KW-1185">Reference proteome</keyword>
<evidence type="ECO:0000313" key="2">
    <source>
        <dbReference type="EMBL" id="KAH0740550.1"/>
    </source>
</evidence>
<feature type="region of interest" description="Disordered" evidence="1">
    <location>
        <begin position="146"/>
        <end position="168"/>
    </location>
</feature>